<dbReference type="SMART" id="SM00260">
    <property type="entry name" value="CheW"/>
    <property type="match status" value="1"/>
</dbReference>
<feature type="domain" description="CheW-like" evidence="1">
    <location>
        <begin position="26"/>
        <end position="164"/>
    </location>
</feature>
<dbReference type="EMBL" id="JACYTO010000002">
    <property type="protein sequence ID" value="MBD8504407.1"/>
    <property type="molecule type" value="Genomic_DNA"/>
</dbReference>
<dbReference type="InterPro" id="IPR002545">
    <property type="entry name" value="CheW-lke_dom"/>
</dbReference>
<comment type="caution">
    <text evidence="2">The sequence shown here is derived from an EMBL/GenBank/DDBJ whole genome shotgun (WGS) entry which is preliminary data.</text>
</comment>
<proteinExistence type="predicted"/>
<dbReference type="PROSITE" id="PS50851">
    <property type="entry name" value="CHEW"/>
    <property type="match status" value="1"/>
</dbReference>
<organism evidence="2 3">
    <name type="scientific">Thauera sedimentorum</name>
    <dbReference type="NCBI Taxonomy" id="2767595"/>
    <lineage>
        <taxon>Bacteria</taxon>
        <taxon>Pseudomonadati</taxon>
        <taxon>Pseudomonadota</taxon>
        <taxon>Betaproteobacteria</taxon>
        <taxon>Rhodocyclales</taxon>
        <taxon>Zoogloeaceae</taxon>
        <taxon>Thauera</taxon>
    </lineage>
</organism>
<evidence type="ECO:0000313" key="2">
    <source>
        <dbReference type="EMBL" id="MBD8504407.1"/>
    </source>
</evidence>
<dbReference type="Gene3D" id="2.40.50.180">
    <property type="entry name" value="CheA-289, Domain 4"/>
    <property type="match status" value="1"/>
</dbReference>
<accession>A0ABR9BDG9</accession>
<keyword evidence="3" id="KW-1185">Reference proteome</keyword>
<gene>
    <name evidence="2" type="ORF">IFO67_16070</name>
</gene>
<dbReference type="SUPFAM" id="SSF50341">
    <property type="entry name" value="CheW-like"/>
    <property type="match status" value="1"/>
</dbReference>
<dbReference type="Pfam" id="PF01584">
    <property type="entry name" value="CheW"/>
    <property type="match status" value="1"/>
</dbReference>
<dbReference type="RefSeq" id="WP_187719149.1">
    <property type="nucleotide sequence ID" value="NZ_JACTAH010000002.1"/>
</dbReference>
<evidence type="ECO:0000259" key="1">
    <source>
        <dbReference type="PROSITE" id="PS50851"/>
    </source>
</evidence>
<name>A0ABR9BDG9_9RHOO</name>
<dbReference type="InterPro" id="IPR036061">
    <property type="entry name" value="CheW-like_dom_sf"/>
</dbReference>
<evidence type="ECO:0000313" key="3">
    <source>
        <dbReference type="Proteomes" id="UP000603602"/>
    </source>
</evidence>
<dbReference type="Proteomes" id="UP000603602">
    <property type="component" value="Unassembled WGS sequence"/>
</dbReference>
<reference evidence="3" key="1">
    <citation type="submission" date="2023-07" db="EMBL/GenBank/DDBJ databases">
        <title>Thauera sp. CAU 1555 isolated from sand of Yaerae Beach.</title>
        <authorList>
            <person name="Kim W."/>
        </authorList>
    </citation>
    <scope>NUCLEOTIDE SEQUENCE [LARGE SCALE GENOMIC DNA]</scope>
    <source>
        <strain evidence="3">CAU 1555</strain>
    </source>
</reference>
<sequence>MAKRISLREFQESLVRRLAEAQTGDRRALLGLQAGSENWLIDLTDSGEILPVPPLSPVPLTRPWFGGVANVRGTLFGVVDFSAFQQGAPISPAGHARLVLVGAKHGINSAILVSRALGLRSREDFEADQGEADPRPWVAQRLRDNQNRLWLKLDVPKLLAHPGFLDAGIE</sequence>
<protein>
    <submittedName>
        <fullName evidence="2">Chemotaxis protein CheW</fullName>
    </submittedName>
</protein>